<accession>A0A0A9DI60</accession>
<reference evidence="1" key="2">
    <citation type="journal article" date="2015" name="Data Brief">
        <title>Shoot transcriptome of the giant reed, Arundo donax.</title>
        <authorList>
            <person name="Barrero R.A."/>
            <person name="Guerrero F.D."/>
            <person name="Moolhuijzen P."/>
            <person name="Goolsby J.A."/>
            <person name="Tidwell J."/>
            <person name="Bellgard S.E."/>
            <person name="Bellgard M.I."/>
        </authorList>
    </citation>
    <scope>NUCLEOTIDE SEQUENCE</scope>
    <source>
        <tissue evidence="1">Shoot tissue taken approximately 20 cm above the soil surface</tissue>
    </source>
</reference>
<proteinExistence type="predicted"/>
<protein>
    <submittedName>
        <fullName evidence="1">Uncharacterized protein</fullName>
    </submittedName>
</protein>
<reference evidence="1" key="1">
    <citation type="submission" date="2014-09" db="EMBL/GenBank/DDBJ databases">
        <authorList>
            <person name="Magalhaes I.L.F."/>
            <person name="Oliveira U."/>
            <person name="Santos F.R."/>
            <person name="Vidigal T.H.D.A."/>
            <person name="Brescovit A.D."/>
            <person name="Santos A.J."/>
        </authorList>
    </citation>
    <scope>NUCLEOTIDE SEQUENCE</scope>
    <source>
        <tissue evidence="1">Shoot tissue taken approximately 20 cm above the soil surface</tissue>
    </source>
</reference>
<evidence type="ECO:0000313" key="1">
    <source>
        <dbReference type="EMBL" id="JAD83457.1"/>
    </source>
</evidence>
<dbReference type="AlphaFoldDB" id="A0A0A9DI60"/>
<sequence length="188" mass="21030">MKNPQTSSLIPRCKLTHKPARAAVLGQSPVLGQCLGRPPPGHQRAVERGRAPVITAHVHAVADPRVPPRRRRGWRLVRLREPDAIRPQMLPGHHFFSAKPPAELPYHLVGEVGVLPVGERADEGHGHQHLPRRRVRRRHVGGEEHVVHDPLARPVEEQDWVRYRRPVGGEVEAHGAPLRVPGVSLIDR</sequence>
<name>A0A0A9DI60_ARUDO</name>
<organism evidence="1">
    <name type="scientific">Arundo donax</name>
    <name type="common">Giant reed</name>
    <name type="synonym">Donax arundinaceus</name>
    <dbReference type="NCBI Taxonomy" id="35708"/>
    <lineage>
        <taxon>Eukaryota</taxon>
        <taxon>Viridiplantae</taxon>
        <taxon>Streptophyta</taxon>
        <taxon>Embryophyta</taxon>
        <taxon>Tracheophyta</taxon>
        <taxon>Spermatophyta</taxon>
        <taxon>Magnoliopsida</taxon>
        <taxon>Liliopsida</taxon>
        <taxon>Poales</taxon>
        <taxon>Poaceae</taxon>
        <taxon>PACMAD clade</taxon>
        <taxon>Arundinoideae</taxon>
        <taxon>Arundineae</taxon>
        <taxon>Arundo</taxon>
    </lineage>
</organism>
<dbReference type="EMBL" id="GBRH01214438">
    <property type="protein sequence ID" value="JAD83457.1"/>
    <property type="molecule type" value="Transcribed_RNA"/>
</dbReference>